<sequence length="74" mass="8603">MEHYSRRCKSEDSSWKLKELRLRTCGNISNRVDSTRIETTLSIKGRNNSHEKDNRAVSMTNHMLSNISMDVDMS</sequence>
<dbReference type="Proteomes" id="UP000440578">
    <property type="component" value="Unassembled WGS sequence"/>
</dbReference>
<evidence type="ECO:0000313" key="1">
    <source>
        <dbReference type="EMBL" id="KAF0288037.1"/>
    </source>
</evidence>
<organism evidence="1 2">
    <name type="scientific">Amphibalanus amphitrite</name>
    <name type="common">Striped barnacle</name>
    <name type="synonym">Balanus amphitrite</name>
    <dbReference type="NCBI Taxonomy" id="1232801"/>
    <lineage>
        <taxon>Eukaryota</taxon>
        <taxon>Metazoa</taxon>
        <taxon>Ecdysozoa</taxon>
        <taxon>Arthropoda</taxon>
        <taxon>Crustacea</taxon>
        <taxon>Multicrustacea</taxon>
        <taxon>Cirripedia</taxon>
        <taxon>Thoracica</taxon>
        <taxon>Thoracicalcarea</taxon>
        <taxon>Balanomorpha</taxon>
        <taxon>Balanoidea</taxon>
        <taxon>Balanidae</taxon>
        <taxon>Amphibalaninae</taxon>
        <taxon>Amphibalanus</taxon>
    </lineage>
</organism>
<reference evidence="1 2" key="1">
    <citation type="submission" date="2019-07" db="EMBL/GenBank/DDBJ databases">
        <title>Draft genome assembly of a fouling barnacle, Amphibalanus amphitrite (Darwin, 1854): The first reference genome for Thecostraca.</title>
        <authorList>
            <person name="Kim W."/>
        </authorList>
    </citation>
    <scope>NUCLEOTIDE SEQUENCE [LARGE SCALE GENOMIC DNA]</scope>
    <source>
        <strain evidence="1">SNU_AA5</strain>
        <tissue evidence="1">Soma without cirri and trophi</tissue>
    </source>
</reference>
<comment type="caution">
    <text evidence="1">The sequence shown here is derived from an EMBL/GenBank/DDBJ whole genome shotgun (WGS) entry which is preliminary data.</text>
</comment>
<protein>
    <submittedName>
        <fullName evidence="1">Uncharacterized protein</fullName>
    </submittedName>
</protein>
<name>A0A6A4UWB4_AMPAM</name>
<accession>A0A6A4UWB4</accession>
<gene>
    <name evidence="1" type="ORF">FJT64_013567</name>
</gene>
<proteinExistence type="predicted"/>
<evidence type="ECO:0000313" key="2">
    <source>
        <dbReference type="Proteomes" id="UP000440578"/>
    </source>
</evidence>
<dbReference type="AlphaFoldDB" id="A0A6A4UWB4"/>
<keyword evidence="2" id="KW-1185">Reference proteome</keyword>
<dbReference type="EMBL" id="VIIS01002140">
    <property type="protein sequence ID" value="KAF0288037.1"/>
    <property type="molecule type" value="Genomic_DNA"/>
</dbReference>